<dbReference type="RefSeq" id="WP_182896195.1">
    <property type="nucleotide sequence ID" value="NZ_JACGZW010000020.1"/>
</dbReference>
<dbReference type="SUPFAM" id="SSF52218">
    <property type="entry name" value="Flavoproteins"/>
    <property type="match status" value="1"/>
</dbReference>
<dbReference type="Pfam" id="PF12724">
    <property type="entry name" value="Flavodoxin_5"/>
    <property type="match status" value="1"/>
</dbReference>
<dbReference type="EMBL" id="JACGZW010000020">
    <property type="protein sequence ID" value="MBB1159515.1"/>
    <property type="molecule type" value="Genomic_DNA"/>
</dbReference>
<proteinExistence type="predicted"/>
<dbReference type="Proteomes" id="UP000526734">
    <property type="component" value="Unassembled WGS sequence"/>
</dbReference>
<dbReference type="InterPro" id="IPR026816">
    <property type="entry name" value="Flavodoxin_dom"/>
</dbReference>
<dbReference type="PANTHER" id="PTHR38030:SF2">
    <property type="entry name" value="PROTOPORPHYRINOGEN IX DEHYDROGENASE [QUINONE]"/>
    <property type="match status" value="1"/>
</dbReference>
<gene>
    <name evidence="3" type="ORF">H4281_40770</name>
</gene>
<evidence type="ECO:0000259" key="2">
    <source>
        <dbReference type="Pfam" id="PF12724"/>
    </source>
</evidence>
<protein>
    <submittedName>
        <fullName evidence="3">Flavodoxin domain-containing protein</fullName>
    </submittedName>
</protein>
<evidence type="ECO:0000256" key="1">
    <source>
        <dbReference type="SAM" id="MobiDB-lite"/>
    </source>
</evidence>
<evidence type="ECO:0000313" key="3">
    <source>
        <dbReference type="EMBL" id="MBB1159515.1"/>
    </source>
</evidence>
<organism evidence="3 4">
    <name type="scientific">Amycolatopsis dendrobii</name>
    <dbReference type="NCBI Taxonomy" id="2760662"/>
    <lineage>
        <taxon>Bacteria</taxon>
        <taxon>Bacillati</taxon>
        <taxon>Actinomycetota</taxon>
        <taxon>Actinomycetes</taxon>
        <taxon>Pseudonocardiales</taxon>
        <taxon>Pseudonocardiaceae</taxon>
        <taxon>Amycolatopsis</taxon>
    </lineage>
</organism>
<evidence type="ECO:0000313" key="4">
    <source>
        <dbReference type="Proteomes" id="UP000526734"/>
    </source>
</evidence>
<dbReference type="InterPro" id="IPR052200">
    <property type="entry name" value="Protoporphyrinogen_IX_DH"/>
</dbReference>
<feature type="domain" description="Flavodoxin" evidence="2">
    <location>
        <begin position="5"/>
        <end position="146"/>
    </location>
</feature>
<sequence length="192" mass="20414">MRIVVAVATRHGATREIAEQIAASLRGELAGAGTTAEVVVADAGSVTSFDGCDAAVLGSAVYLGHWLEPARTLVREHQDELARIPVWLFSSGPVGERTKPGEDPVDVTEVLARSGAREHRLFGGRLDRSLLRFPERAMAAALRVRDGDNRDWPVIRAWGRAVARELSALAGDLRPSPSGNPAASPRRAPGVA</sequence>
<dbReference type="GO" id="GO:0006783">
    <property type="term" value="P:heme biosynthetic process"/>
    <property type="evidence" value="ECO:0007669"/>
    <property type="project" value="TreeGrafter"/>
</dbReference>
<keyword evidence="4" id="KW-1185">Reference proteome</keyword>
<accession>A0A7W3W664</accession>
<comment type="caution">
    <text evidence="3">The sequence shown here is derived from an EMBL/GenBank/DDBJ whole genome shotgun (WGS) entry which is preliminary data.</text>
</comment>
<dbReference type="InterPro" id="IPR029039">
    <property type="entry name" value="Flavoprotein-like_sf"/>
</dbReference>
<dbReference type="AlphaFoldDB" id="A0A7W3W664"/>
<reference evidence="3 4" key="1">
    <citation type="submission" date="2020-08" db="EMBL/GenBank/DDBJ databases">
        <title>Amycolatopsis sp. nov. DR6-1 isolated from Dendrobium heterocarpum.</title>
        <authorList>
            <person name="Tedsree N."/>
            <person name="Kuncharoen N."/>
            <person name="Likhitwitayawuid K."/>
            <person name="Tanasupawat S."/>
        </authorList>
    </citation>
    <scope>NUCLEOTIDE SEQUENCE [LARGE SCALE GENOMIC DNA]</scope>
    <source>
        <strain evidence="3 4">DR6-1</strain>
    </source>
</reference>
<dbReference type="PANTHER" id="PTHR38030">
    <property type="entry name" value="PROTOPORPHYRINOGEN IX DEHYDROGENASE [MENAQUINONE]"/>
    <property type="match status" value="1"/>
</dbReference>
<name>A0A7W3W664_9PSEU</name>
<dbReference type="Gene3D" id="3.40.50.360">
    <property type="match status" value="1"/>
</dbReference>
<dbReference type="GO" id="GO:0010181">
    <property type="term" value="F:FMN binding"/>
    <property type="evidence" value="ECO:0007669"/>
    <property type="project" value="TreeGrafter"/>
</dbReference>
<feature type="region of interest" description="Disordered" evidence="1">
    <location>
        <begin position="170"/>
        <end position="192"/>
    </location>
</feature>
<dbReference type="GO" id="GO:0070819">
    <property type="term" value="F:menaquinone-dependent protoporphyrinogen oxidase activity"/>
    <property type="evidence" value="ECO:0007669"/>
    <property type="project" value="TreeGrafter"/>
</dbReference>